<dbReference type="EMBL" id="EF057797">
    <property type="protein sequence ID" value="ABM73429.1"/>
    <property type="molecule type" value="Genomic_DNA"/>
</dbReference>
<proteinExistence type="predicted"/>
<evidence type="ECO:0000313" key="1">
    <source>
        <dbReference type="EMBL" id="ABM73429.1"/>
    </source>
</evidence>
<dbReference type="GeneID" id="5076225"/>
<dbReference type="KEGG" id="vg:5076225"/>
<dbReference type="Proteomes" id="UP000008090">
    <property type="component" value="Segment"/>
</dbReference>
<reference evidence="1 2" key="1">
    <citation type="journal article" date="2009" name="Appl. Environ. Microbiol.">
        <title>Characterization of a new plasmid-like prophage in a pandemic Vibrio parahaemolyticus O3:K6 strain.</title>
        <authorList>
            <person name="Lan S.F."/>
            <person name="Huang C.H."/>
            <person name="Chang C.H."/>
            <person name="Liao W.C."/>
            <person name="Lin I.H."/>
            <person name="Jian W.N."/>
            <person name="Wu Y.G."/>
            <person name="Chen S.Y."/>
            <person name="Wong H.C."/>
        </authorList>
    </citation>
    <scope>NUCLEOTIDE SEQUENCE [LARGE SCALE GENOMIC DNA]</scope>
</reference>
<protein>
    <submittedName>
        <fullName evidence="1">Uncharacterized protein</fullName>
    </submittedName>
</protein>
<keyword evidence="2" id="KW-1185">Reference proteome</keyword>
<sequence>MNKSTNEPLHNWHVYHYKRLLCRLAEHERRPLAQLHWYTECMKEENPNWRPCRNKSAA</sequence>
<name>A2I315_9CAUD</name>
<organism evidence="1 2">
    <name type="scientific">Vibrio phage VP882</name>
    <dbReference type="NCBI Taxonomy" id="2913982"/>
    <lineage>
        <taxon>Viruses</taxon>
        <taxon>Duplodnaviria</taxon>
        <taxon>Heunggongvirae</taxon>
        <taxon>Uroviricota</taxon>
        <taxon>Caudoviricetes</taxon>
        <taxon>Hapunavirus</taxon>
        <taxon>Hapunavirus VP882</taxon>
    </lineage>
</organism>
<accession>A2I315</accession>
<evidence type="ECO:0000313" key="2">
    <source>
        <dbReference type="Proteomes" id="UP000008090"/>
    </source>
</evidence>
<dbReference type="RefSeq" id="YP_001039878.1">
    <property type="nucleotide sequence ID" value="NC_009016.1"/>
</dbReference>